<sequence length="241" mass="26561">MKEEAQKEGHPSNEDTLFGLPIAEYAAPNASTSKDAAPQPETPLIPSLTTPIKGAEGECLRAGAGVDRLLGKIMDKLRRANVKVKEATKLDIQGLSLEEDVEKLESLYHEREAAEASLFRLKVAEASNCMAQHLRSLKKSLERAAEWQAKVEKAVAGMEKRLEGRRSFAEIRAGKFLLEKYTESTEHLGHARSLASVLASELNPPSSLEVQEDFLLAESLIKLSSEEERSAQHLVGLLRKH</sequence>
<dbReference type="VEuPathDB" id="MicrosporidiaDB:NEDG_00205"/>
<proteinExistence type="predicted"/>
<protein>
    <submittedName>
        <fullName evidence="2">Uncharacterized protein</fullName>
    </submittedName>
</protein>
<gene>
    <name evidence="2" type="ORF">NEDG_00205</name>
</gene>
<evidence type="ECO:0000313" key="2">
    <source>
        <dbReference type="EMBL" id="OAG31730.1"/>
    </source>
</evidence>
<accession>A0A177EK30</accession>
<evidence type="ECO:0000256" key="1">
    <source>
        <dbReference type="SAM" id="MobiDB-lite"/>
    </source>
</evidence>
<keyword evidence="3" id="KW-1185">Reference proteome</keyword>
<dbReference type="GeneID" id="93646555"/>
<comment type="caution">
    <text evidence="2">The sequence shown here is derived from an EMBL/GenBank/DDBJ whole genome shotgun (WGS) entry which is preliminary data.</text>
</comment>
<reference evidence="2 3" key="1">
    <citation type="submission" date="2016-02" db="EMBL/GenBank/DDBJ databases">
        <title>Discovery of a natural microsporidian pathogen with a broad tissue tropism in Caenorhabditis elegans.</title>
        <authorList>
            <person name="Luallen R.J."/>
            <person name="Reinke A.W."/>
            <person name="Tong L."/>
            <person name="Botts M.R."/>
            <person name="Felix M.-A."/>
            <person name="Troemel E.R."/>
        </authorList>
    </citation>
    <scope>NUCLEOTIDE SEQUENCE [LARGE SCALE GENOMIC DNA]</scope>
    <source>
        <strain evidence="2 3">JUm2807</strain>
    </source>
</reference>
<dbReference type="RefSeq" id="XP_067545331.1">
    <property type="nucleotide sequence ID" value="XM_067687623.1"/>
</dbReference>
<evidence type="ECO:0000313" key="3">
    <source>
        <dbReference type="Proteomes" id="UP000185944"/>
    </source>
</evidence>
<dbReference type="AlphaFoldDB" id="A0A177EK30"/>
<feature type="compositionally biased region" description="Basic and acidic residues" evidence="1">
    <location>
        <begin position="1"/>
        <end position="13"/>
    </location>
</feature>
<dbReference type="Proteomes" id="UP000185944">
    <property type="component" value="Unassembled WGS sequence"/>
</dbReference>
<organism evidence="2 3">
    <name type="scientific">Nematocida displodere</name>
    <dbReference type="NCBI Taxonomy" id="1805483"/>
    <lineage>
        <taxon>Eukaryota</taxon>
        <taxon>Fungi</taxon>
        <taxon>Fungi incertae sedis</taxon>
        <taxon>Microsporidia</taxon>
        <taxon>Nematocida</taxon>
    </lineage>
</organism>
<dbReference type="EMBL" id="LTDL01000014">
    <property type="protein sequence ID" value="OAG31730.1"/>
    <property type="molecule type" value="Genomic_DNA"/>
</dbReference>
<feature type="region of interest" description="Disordered" evidence="1">
    <location>
        <begin position="1"/>
        <end position="50"/>
    </location>
</feature>
<dbReference type="OrthoDB" id="2189977at2759"/>
<name>A0A177EK30_9MICR</name>